<dbReference type="RefSeq" id="WP_207871790.1">
    <property type="nucleotide sequence ID" value="NZ_CP147251.1"/>
</dbReference>
<sequence>MSGFNLGTTTALATVAIRVKDRDKMIDFYRDLIGFVLKGEENALAIMGTVEDKSENLWLEESPRAQDYFGKVKKLQHLTLRVGSVAELSDIFARLKKADYPVTILLNETEARIQLTDPEENQLEIYTQVNEALSETDLLAASTGEHTHLSVDSHFEHVHLNVIDVTEEASFLHEILGFENKEQGYHLNNQSFHVGLNKAESEAIAVESHEILGLEFLKFFISEENILDLEKHLSELKKEFFIDKKKSILTIYDAVGIEWWFVRH</sequence>
<dbReference type="Pfam" id="PF14507">
    <property type="entry name" value="CppA_C"/>
    <property type="match status" value="1"/>
</dbReference>
<keyword evidence="3" id="KW-1185">Reference proteome</keyword>
<evidence type="ECO:0000259" key="1">
    <source>
        <dbReference type="PROSITE" id="PS51819"/>
    </source>
</evidence>
<organism evidence="2 3">
    <name type="scientific">Candidatus Enterococcus lowellii</name>
    <dbReference type="NCBI Taxonomy" id="2230877"/>
    <lineage>
        <taxon>Bacteria</taxon>
        <taxon>Bacillati</taxon>
        <taxon>Bacillota</taxon>
        <taxon>Bacilli</taxon>
        <taxon>Lactobacillales</taxon>
        <taxon>Enterococcaceae</taxon>
        <taxon>Enterococcus</taxon>
    </lineage>
</organism>
<dbReference type="InterPro" id="IPR037523">
    <property type="entry name" value="VOC_core"/>
</dbReference>
<dbReference type="Proteomes" id="UP000664701">
    <property type="component" value="Chromosome"/>
</dbReference>
<dbReference type="PROSITE" id="PS51819">
    <property type="entry name" value="VOC"/>
    <property type="match status" value="1"/>
</dbReference>
<reference evidence="2 3" key="1">
    <citation type="submission" date="2021-03" db="EMBL/GenBank/DDBJ databases">
        <authorList>
            <person name="Gilmore M.S."/>
            <person name="Schwartzman J."/>
            <person name="Van Tyne D."/>
            <person name="Martin M."/>
            <person name="Earl A.M."/>
            <person name="Manson A.L."/>
            <person name="Straub T."/>
            <person name="Salamzade R."/>
            <person name="Saavedra J."/>
            <person name="Lebreton F."/>
            <person name="Prichula J."/>
            <person name="Schaufler K."/>
            <person name="Gaca A."/>
            <person name="Sgardioli B."/>
            <person name="Wagenaar J."/>
            <person name="Strong T."/>
        </authorList>
    </citation>
    <scope>NUCLEOTIDE SEQUENCE [LARGE SCALE GENOMIC DNA]</scope>
    <source>
        <strain evidence="2 3">DIV2402</strain>
    </source>
</reference>
<name>A0ABZ2SKB7_9ENTE</name>
<dbReference type="InterPro" id="IPR032703">
    <property type="entry name" value="CppA_C"/>
</dbReference>
<evidence type="ECO:0000313" key="2">
    <source>
        <dbReference type="EMBL" id="WYJ75611.1"/>
    </source>
</evidence>
<dbReference type="Gene3D" id="3.10.180.10">
    <property type="entry name" value="2,3-Dihydroxybiphenyl 1,2-Dioxygenase, domain 1"/>
    <property type="match status" value="2"/>
</dbReference>
<feature type="domain" description="VOC" evidence="1">
    <location>
        <begin position="11"/>
        <end position="128"/>
    </location>
</feature>
<dbReference type="PANTHER" id="PTHR43279">
    <property type="entry name" value="CATECHOL-2,3-DIOXYGENASE"/>
    <property type="match status" value="1"/>
</dbReference>
<proteinExistence type="predicted"/>
<reference evidence="2 3" key="2">
    <citation type="submission" date="2024-03" db="EMBL/GenBank/DDBJ databases">
        <title>The Genome Sequence of Enterococcus sp. DIV2402.</title>
        <authorList>
            <consortium name="The Broad Institute Genomics Platform"/>
            <consortium name="The Broad Institute Microbial Omics Core"/>
            <consortium name="The Broad Institute Genomic Center for Infectious Diseases"/>
            <person name="Earl A."/>
            <person name="Manson A."/>
            <person name="Gilmore M."/>
            <person name="Schwartman J."/>
            <person name="Shea T."/>
            <person name="Abouelleil A."/>
            <person name="Cao P."/>
            <person name="Chapman S."/>
            <person name="Cusick C."/>
            <person name="Young S."/>
            <person name="Neafsey D."/>
            <person name="Nusbaum C."/>
            <person name="Birren B."/>
        </authorList>
    </citation>
    <scope>NUCLEOTIDE SEQUENCE [LARGE SCALE GENOMIC DNA]</scope>
    <source>
        <strain evidence="2 3">DIV2402</strain>
    </source>
</reference>
<accession>A0ABZ2SKB7</accession>
<evidence type="ECO:0000313" key="3">
    <source>
        <dbReference type="Proteomes" id="UP000664701"/>
    </source>
</evidence>
<dbReference type="EMBL" id="CP147251">
    <property type="protein sequence ID" value="WYJ75611.1"/>
    <property type="molecule type" value="Genomic_DNA"/>
</dbReference>
<dbReference type="PANTHER" id="PTHR43279:SF1">
    <property type="entry name" value="CATECHOL-2,3-DIOXYGENASE"/>
    <property type="match status" value="1"/>
</dbReference>
<gene>
    <name evidence="2" type="ORF">DOK78_000187</name>
</gene>
<dbReference type="InterPro" id="IPR029068">
    <property type="entry name" value="Glyas_Bleomycin-R_OHBP_Dase"/>
</dbReference>
<dbReference type="InterPro" id="IPR032702">
    <property type="entry name" value="CppA_N"/>
</dbReference>
<dbReference type="Pfam" id="PF14506">
    <property type="entry name" value="CppA_N"/>
    <property type="match status" value="1"/>
</dbReference>
<protein>
    <submittedName>
        <fullName evidence="2">Catechol 2,3-dioxygenase</fullName>
    </submittedName>
</protein>
<dbReference type="SUPFAM" id="SSF54593">
    <property type="entry name" value="Glyoxalase/Bleomycin resistance protein/Dihydroxybiphenyl dioxygenase"/>
    <property type="match status" value="2"/>
</dbReference>